<comment type="caution">
    <text evidence="1">The sequence shown here is derived from an EMBL/GenBank/DDBJ whole genome shotgun (WGS) entry which is preliminary data.</text>
</comment>
<keyword evidence="2" id="KW-1185">Reference proteome</keyword>
<dbReference type="Proteomes" id="UP001172082">
    <property type="component" value="Unassembled WGS sequence"/>
</dbReference>
<reference evidence="1" key="1">
    <citation type="submission" date="2023-06" db="EMBL/GenBank/DDBJ databases">
        <title>Genomic of Parafulvivirga corallium.</title>
        <authorList>
            <person name="Wang G."/>
        </authorList>
    </citation>
    <scope>NUCLEOTIDE SEQUENCE</scope>
    <source>
        <strain evidence="1">BMA10</strain>
    </source>
</reference>
<organism evidence="1 2">
    <name type="scientific">Splendidivirga corallicola</name>
    <dbReference type="NCBI Taxonomy" id="3051826"/>
    <lineage>
        <taxon>Bacteria</taxon>
        <taxon>Pseudomonadati</taxon>
        <taxon>Bacteroidota</taxon>
        <taxon>Cytophagia</taxon>
        <taxon>Cytophagales</taxon>
        <taxon>Splendidivirgaceae</taxon>
        <taxon>Splendidivirga</taxon>
    </lineage>
</organism>
<dbReference type="EMBL" id="JAUJEA010000016">
    <property type="protein sequence ID" value="MDN5205322.1"/>
    <property type="molecule type" value="Genomic_DNA"/>
</dbReference>
<sequence length="187" mass="21646">MSMLNEGYSETKIVKLKKEMEAKGTNFVTVESDDNGDEYLNFYFVGVYEGKEVIYDAVIYTLRLQHESEMYEIAEHRAAQRFPEFKKIQYEEDENGDMKILDGLSEEIGLYMAEVMLDLEEEEAVKVKEHIEVDPNIDFGVGLDVGLNVDRITDGIIKKFVNDFNEDSLQLDETLYSFQIEDEEMSS</sequence>
<name>A0ABT8KZH5_9BACT</name>
<evidence type="ECO:0000313" key="1">
    <source>
        <dbReference type="EMBL" id="MDN5205322.1"/>
    </source>
</evidence>
<accession>A0ABT8KZH5</accession>
<evidence type="ECO:0000313" key="2">
    <source>
        <dbReference type="Proteomes" id="UP001172082"/>
    </source>
</evidence>
<dbReference type="RefSeq" id="WP_346755344.1">
    <property type="nucleotide sequence ID" value="NZ_JAUJEA010000016.1"/>
</dbReference>
<proteinExistence type="predicted"/>
<gene>
    <name evidence="1" type="ORF">QQ008_28315</name>
</gene>
<protein>
    <submittedName>
        <fullName evidence="1">Uncharacterized protein</fullName>
    </submittedName>
</protein>